<keyword evidence="2" id="KW-1185">Reference proteome</keyword>
<protein>
    <submittedName>
        <fullName evidence="1">Uncharacterized protein</fullName>
    </submittedName>
</protein>
<evidence type="ECO:0000313" key="1">
    <source>
        <dbReference type="EMBL" id="MCL7044147.1"/>
    </source>
</evidence>
<sequence>MEISVCNSFSKFPLAKPSKFPPSLFHSTSSNLKLFTKNTTLKRYSVSIHNEITSLFGFPKRSGGGGRGGAGVLERPNLDISQFEPTPKVEEGGDMGKLKDRTAIGTGDGCKVLLIDDTRHTEKSGNESPANHLFKNAISPSSKYNFLICQATTLIRFCSG</sequence>
<evidence type="ECO:0000313" key="2">
    <source>
        <dbReference type="Proteomes" id="UP001177140"/>
    </source>
</evidence>
<accession>A0AA41VMS5</accession>
<dbReference type="EMBL" id="JAJJMA010254830">
    <property type="protein sequence ID" value="MCL7044147.1"/>
    <property type="molecule type" value="Genomic_DNA"/>
</dbReference>
<organism evidence="1 2">
    <name type="scientific">Papaver nudicaule</name>
    <name type="common">Iceland poppy</name>
    <dbReference type="NCBI Taxonomy" id="74823"/>
    <lineage>
        <taxon>Eukaryota</taxon>
        <taxon>Viridiplantae</taxon>
        <taxon>Streptophyta</taxon>
        <taxon>Embryophyta</taxon>
        <taxon>Tracheophyta</taxon>
        <taxon>Spermatophyta</taxon>
        <taxon>Magnoliopsida</taxon>
        <taxon>Ranunculales</taxon>
        <taxon>Papaveraceae</taxon>
        <taxon>Papaveroideae</taxon>
        <taxon>Papaver</taxon>
    </lineage>
</organism>
<comment type="caution">
    <text evidence="1">The sequence shown here is derived from an EMBL/GenBank/DDBJ whole genome shotgun (WGS) entry which is preliminary data.</text>
</comment>
<dbReference type="AlphaFoldDB" id="A0AA41VMS5"/>
<dbReference type="Proteomes" id="UP001177140">
    <property type="component" value="Unassembled WGS sequence"/>
</dbReference>
<proteinExistence type="predicted"/>
<name>A0AA41VMS5_PAPNU</name>
<reference evidence="1" key="1">
    <citation type="submission" date="2022-03" db="EMBL/GenBank/DDBJ databases">
        <title>A functionally conserved STORR gene fusion in Papaver species that diverged 16.8 million years ago.</title>
        <authorList>
            <person name="Catania T."/>
        </authorList>
    </citation>
    <scope>NUCLEOTIDE SEQUENCE</scope>
    <source>
        <strain evidence="1">S-191538</strain>
    </source>
</reference>
<gene>
    <name evidence="1" type="ORF">MKW94_004004</name>
</gene>